<dbReference type="OrthoDB" id="420076at2759"/>
<feature type="domain" description="PPM-type phosphatase" evidence="1">
    <location>
        <begin position="66"/>
        <end position="424"/>
    </location>
</feature>
<dbReference type="PROSITE" id="PS51746">
    <property type="entry name" value="PPM_2"/>
    <property type="match status" value="1"/>
</dbReference>
<dbReference type="InterPro" id="IPR015655">
    <property type="entry name" value="PP2C"/>
</dbReference>
<evidence type="ECO:0000313" key="3">
    <source>
        <dbReference type="Proteomes" id="UP000283269"/>
    </source>
</evidence>
<dbReference type="Pfam" id="PF00481">
    <property type="entry name" value="PP2C"/>
    <property type="match status" value="1"/>
</dbReference>
<organism evidence="2 3">
    <name type="scientific">Psilocybe cyanescens</name>
    <dbReference type="NCBI Taxonomy" id="93625"/>
    <lineage>
        <taxon>Eukaryota</taxon>
        <taxon>Fungi</taxon>
        <taxon>Dikarya</taxon>
        <taxon>Basidiomycota</taxon>
        <taxon>Agaricomycotina</taxon>
        <taxon>Agaricomycetes</taxon>
        <taxon>Agaricomycetidae</taxon>
        <taxon>Agaricales</taxon>
        <taxon>Agaricineae</taxon>
        <taxon>Strophariaceae</taxon>
        <taxon>Psilocybe</taxon>
    </lineage>
</organism>
<accession>A0A409XMH8</accession>
<protein>
    <recommendedName>
        <fullName evidence="1">PPM-type phosphatase domain-containing protein</fullName>
    </recommendedName>
</protein>
<dbReference type="InParanoid" id="A0A409XMH8"/>
<name>A0A409XMH8_PSICY</name>
<comment type="caution">
    <text evidence="2">The sequence shown here is derived from an EMBL/GenBank/DDBJ whole genome shotgun (WGS) entry which is preliminary data.</text>
</comment>
<evidence type="ECO:0000259" key="1">
    <source>
        <dbReference type="PROSITE" id="PS51746"/>
    </source>
</evidence>
<dbReference type="InterPro" id="IPR036457">
    <property type="entry name" value="PPM-type-like_dom_sf"/>
</dbReference>
<dbReference type="SUPFAM" id="SSF81606">
    <property type="entry name" value="PP2C-like"/>
    <property type="match status" value="1"/>
</dbReference>
<gene>
    <name evidence="2" type="ORF">CVT25_000994</name>
</gene>
<proteinExistence type="predicted"/>
<sequence>MLRNCTRARPVLCKAFYSSSSRRKACQISGHEAAALLFVGGTAVFALANRVKKRDEAGEPDMINFDLGKFRNMCNGSVQVDRATFFLNGSRTIESMETEFTFSPTLKFVCFTIAEGFNEQGAVLAERLSKLLPEAVCSWFADLYSAAANAEPPSSRRNPGELPNPVVAPSSIDETIKKAFYDVDDQIITLDPTLRDADATLKAAATMGCSVLMGIYNAEDRRLRVALTGEGRAVLGRRVDGPDGRYMYQVKPLTADQVVTSPEEAARLTAAHPNEPNLLNDGRLLGLKQTRAFGVGAMKWSREVLHEDFGPDESSDDCLTPPYFTAVPAVTVTNVQPGDVAVFGTGGLWEYLRNEEAVGLVGLWIEQNTNNVVMASNSRAYNFSDLPMLCEGTTIARITSFTCGNSGPAVHLAASALSKAPKDS</sequence>
<dbReference type="SMART" id="SM00332">
    <property type="entry name" value="PP2Cc"/>
    <property type="match status" value="1"/>
</dbReference>
<dbReference type="PANTHER" id="PTHR13832">
    <property type="entry name" value="PROTEIN PHOSPHATASE 2C"/>
    <property type="match status" value="1"/>
</dbReference>
<dbReference type="InterPro" id="IPR001932">
    <property type="entry name" value="PPM-type_phosphatase-like_dom"/>
</dbReference>
<dbReference type="STRING" id="93625.A0A409XMH8"/>
<dbReference type="EMBL" id="NHYD01001201">
    <property type="protein sequence ID" value="PPQ91951.1"/>
    <property type="molecule type" value="Genomic_DNA"/>
</dbReference>
<dbReference type="PANTHER" id="PTHR13832:SF792">
    <property type="entry name" value="GM14286P"/>
    <property type="match status" value="1"/>
</dbReference>
<dbReference type="GO" id="GO:0004722">
    <property type="term" value="F:protein serine/threonine phosphatase activity"/>
    <property type="evidence" value="ECO:0007669"/>
    <property type="project" value="InterPro"/>
</dbReference>
<evidence type="ECO:0000313" key="2">
    <source>
        <dbReference type="EMBL" id="PPQ91951.1"/>
    </source>
</evidence>
<dbReference type="AlphaFoldDB" id="A0A409XMH8"/>
<reference evidence="2 3" key="1">
    <citation type="journal article" date="2018" name="Evol. Lett.">
        <title>Horizontal gene cluster transfer increased hallucinogenic mushroom diversity.</title>
        <authorList>
            <person name="Reynolds H.T."/>
            <person name="Vijayakumar V."/>
            <person name="Gluck-Thaler E."/>
            <person name="Korotkin H.B."/>
            <person name="Matheny P.B."/>
            <person name="Slot J.C."/>
        </authorList>
    </citation>
    <scope>NUCLEOTIDE SEQUENCE [LARGE SCALE GENOMIC DNA]</scope>
    <source>
        <strain evidence="2 3">2631</strain>
    </source>
</reference>
<dbReference type="Proteomes" id="UP000283269">
    <property type="component" value="Unassembled WGS sequence"/>
</dbReference>
<dbReference type="Gene3D" id="3.60.40.10">
    <property type="entry name" value="PPM-type phosphatase domain"/>
    <property type="match status" value="1"/>
</dbReference>
<keyword evidence="3" id="KW-1185">Reference proteome</keyword>